<evidence type="ECO:0000256" key="8">
    <source>
        <dbReference type="ARBA" id="ARBA00023012"/>
    </source>
</evidence>
<dbReference type="Pfam" id="PF02518">
    <property type="entry name" value="HATPase_c"/>
    <property type="match status" value="1"/>
</dbReference>
<evidence type="ECO:0000256" key="5">
    <source>
        <dbReference type="ARBA" id="ARBA00022741"/>
    </source>
</evidence>
<keyword evidence="9" id="KW-0812">Transmembrane</keyword>
<evidence type="ECO:0000256" key="9">
    <source>
        <dbReference type="SAM" id="Phobius"/>
    </source>
</evidence>
<gene>
    <name evidence="12" type="ORF">GGQ54_002731</name>
</gene>
<keyword evidence="7" id="KW-0067">ATP-binding</keyword>
<dbReference type="PANTHER" id="PTHR24421:SF10">
    <property type="entry name" value="NITRATE_NITRITE SENSOR PROTEIN NARQ"/>
    <property type="match status" value="1"/>
</dbReference>
<protein>
    <recommendedName>
        <fullName evidence="2">histidine kinase</fullName>
        <ecNumber evidence="2">2.7.13.3</ecNumber>
    </recommendedName>
</protein>
<dbReference type="InterPro" id="IPR050482">
    <property type="entry name" value="Sensor_HK_TwoCompSys"/>
</dbReference>
<proteinExistence type="predicted"/>
<dbReference type="GO" id="GO:0000155">
    <property type="term" value="F:phosphorelay sensor kinase activity"/>
    <property type="evidence" value="ECO:0007669"/>
    <property type="project" value="InterPro"/>
</dbReference>
<comment type="catalytic activity">
    <reaction evidence="1">
        <text>ATP + protein L-histidine = ADP + protein N-phospho-L-histidine.</text>
        <dbReference type="EC" id="2.7.13.3"/>
    </reaction>
</comment>
<keyword evidence="9" id="KW-1133">Transmembrane helix</keyword>
<dbReference type="GO" id="GO:0046983">
    <property type="term" value="F:protein dimerization activity"/>
    <property type="evidence" value="ECO:0007669"/>
    <property type="project" value="InterPro"/>
</dbReference>
<sequence length="425" mass="43516">MQRAGSAPEAPPAIGAWRAVLHVGGTSLRVLAALAAVGLLGAPIWLALGRAERGAGAVGALVIAGLVLLGAGLPVIAAVAARSDWRAVAWLLGADPTDGPTIRLTEPRSLVRPLAYTVVLLTLGGAAAVLIAVLVVAAVVALTSPILVAAGDHAVIGPFAVDTAARAVVAVAAALVVLAGLVAVAPPLARAHAAVVRQVLTRPEQRLRRDLATTALSRARLVRAFDVERRRIERDLHDGVQPQLLSVSMTLGLALAAMPADAPGRADVLRAQQQARSTLDALRGFVRNIHPQVLIDHGLVAAVSELADTLPVPITITDRLGDRLPAEVETNLYFCIAELMANVAKHSLAEHAQVELERPAPGRVRVTVRDDGRGGAASNGRVDGGLAGIADRVAALGGSLLIDSPLGGPTIAAITVAAPGKEANR</sequence>
<keyword evidence="5" id="KW-0547">Nucleotide-binding</keyword>
<comment type="caution">
    <text evidence="12">The sequence shown here is derived from an EMBL/GenBank/DDBJ whole genome shotgun (WGS) entry which is preliminary data.</text>
</comment>
<organism evidence="12 13">
    <name type="scientific">Naumannella cuiyingiana</name>
    <dbReference type="NCBI Taxonomy" id="1347891"/>
    <lineage>
        <taxon>Bacteria</taxon>
        <taxon>Bacillati</taxon>
        <taxon>Actinomycetota</taxon>
        <taxon>Actinomycetes</taxon>
        <taxon>Propionibacteriales</taxon>
        <taxon>Propionibacteriaceae</taxon>
        <taxon>Naumannella</taxon>
    </lineage>
</organism>
<dbReference type="SUPFAM" id="SSF55874">
    <property type="entry name" value="ATPase domain of HSP90 chaperone/DNA topoisomerase II/histidine kinase"/>
    <property type="match status" value="1"/>
</dbReference>
<dbReference type="GO" id="GO:0005524">
    <property type="term" value="F:ATP binding"/>
    <property type="evidence" value="ECO:0007669"/>
    <property type="project" value="UniProtKB-KW"/>
</dbReference>
<keyword evidence="13" id="KW-1185">Reference proteome</keyword>
<evidence type="ECO:0000256" key="7">
    <source>
        <dbReference type="ARBA" id="ARBA00022840"/>
    </source>
</evidence>
<evidence type="ECO:0000259" key="11">
    <source>
        <dbReference type="Pfam" id="PF07730"/>
    </source>
</evidence>
<evidence type="ECO:0000313" key="12">
    <source>
        <dbReference type="EMBL" id="NYI72171.1"/>
    </source>
</evidence>
<evidence type="ECO:0000256" key="1">
    <source>
        <dbReference type="ARBA" id="ARBA00000085"/>
    </source>
</evidence>
<feature type="transmembrane region" description="Helical" evidence="9">
    <location>
        <begin position="114"/>
        <end position="147"/>
    </location>
</feature>
<keyword evidence="8" id="KW-0902">Two-component regulatory system</keyword>
<feature type="domain" description="Histidine kinase/HSP90-like ATPase" evidence="10">
    <location>
        <begin position="329"/>
        <end position="407"/>
    </location>
</feature>
<dbReference type="Pfam" id="PF07730">
    <property type="entry name" value="HisKA_3"/>
    <property type="match status" value="1"/>
</dbReference>
<dbReference type="InterPro" id="IPR036890">
    <property type="entry name" value="HATPase_C_sf"/>
</dbReference>
<evidence type="ECO:0000256" key="4">
    <source>
        <dbReference type="ARBA" id="ARBA00022679"/>
    </source>
</evidence>
<dbReference type="Gene3D" id="3.30.565.10">
    <property type="entry name" value="Histidine kinase-like ATPase, C-terminal domain"/>
    <property type="match status" value="1"/>
</dbReference>
<dbReference type="CDD" id="cd16917">
    <property type="entry name" value="HATPase_UhpB-NarQ-NarX-like"/>
    <property type="match status" value="1"/>
</dbReference>
<dbReference type="EC" id="2.7.13.3" evidence="2"/>
<dbReference type="RefSeq" id="WP_179445904.1">
    <property type="nucleotide sequence ID" value="NZ_JACBZS010000001.1"/>
</dbReference>
<evidence type="ECO:0000256" key="6">
    <source>
        <dbReference type="ARBA" id="ARBA00022777"/>
    </source>
</evidence>
<evidence type="ECO:0000313" key="13">
    <source>
        <dbReference type="Proteomes" id="UP000527616"/>
    </source>
</evidence>
<dbReference type="PANTHER" id="PTHR24421">
    <property type="entry name" value="NITRATE/NITRITE SENSOR PROTEIN NARX-RELATED"/>
    <property type="match status" value="1"/>
</dbReference>
<dbReference type="EMBL" id="JACBZS010000001">
    <property type="protein sequence ID" value="NYI72171.1"/>
    <property type="molecule type" value="Genomic_DNA"/>
</dbReference>
<keyword evidence="4" id="KW-0808">Transferase</keyword>
<evidence type="ECO:0000256" key="2">
    <source>
        <dbReference type="ARBA" id="ARBA00012438"/>
    </source>
</evidence>
<accession>A0A7Z0IM26</accession>
<dbReference type="Gene3D" id="1.20.5.1930">
    <property type="match status" value="1"/>
</dbReference>
<feature type="domain" description="Signal transduction histidine kinase subgroup 3 dimerisation and phosphoacceptor" evidence="11">
    <location>
        <begin position="228"/>
        <end position="294"/>
    </location>
</feature>
<feature type="transmembrane region" description="Helical" evidence="9">
    <location>
        <begin position="54"/>
        <end position="81"/>
    </location>
</feature>
<keyword evidence="6 12" id="KW-0418">Kinase</keyword>
<evidence type="ECO:0000259" key="10">
    <source>
        <dbReference type="Pfam" id="PF02518"/>
    </source>
</evidence>
<dbReference type="AlphaFoldDB" id="A0A7Z0IM26"/>
<dbReference type="Proteomes" id="UP000527616">
    <property type="component" value="Unassembled WGS sequence"/>
</dbReference>
<keyword evidence="3" id="KW-0597">Phosphoprotein</keyword>
<reference evidence="12 13" key="1">
    <citation type="submission" date="2020-07" db="EMBL/GenBank/DDBJ databases">
        <title>Sequencing the genomes of 1000 actinobacteria strains.</title>
        <authorList>
            <person name="Klenk H.-P."/>
        </authorList>
    </citation>
    <scope>NUCLEOTIDE SEQUENCE [LARGE SCALE GENOMIC DNA]</scope>
    <source>
        <strain evidence="12 13">DSM 103164</strain>
    </source>
</reference>
<feature type="transmembrane region" description="Helical" evidence="9">
    <location>
        <begin position="28"/>
        <end position="48"/>
    </location>
</feature>
<name>A0A7Z0IM26_9ACTN</name>
<evidence type="ECO:0000256" key="3">
    <source>
        <dbReference type="ARBA" id="ARBA00022553"/>
    </source>
</evidence>
<keyword evidence="9" id="KW-0472">Membrane</keyword>
<dbReference type="InterPro" id="IPR011712">
    <property type="entry name" value="Sig_transdc_His_kin_sub3_dim/P"/>
</dbReference>
<feature type="transmembrane region" description="Helical" evidence="9">
    <location>
        <begin position="167"/>
        <end position="189"/>
    </location>
</feature>
<dbReference type="GO" id="GO:0016020">
    <property type="term" value="C:membrane"/>
    <property type="evidence" value="ECO:0007669"/>
    <property type="project" value="InterPro"/>
</dbReference>
<dbReference type="InterPro" id="IPR003594">
    <property type="entry name" value="HATPase_dom"/>
</dbReference>